<sequence>MFTNSYLGQRPNAKDGSSHPPILPPRRLSNRLRGVSSGHHTPSREANMQKPTVESPSAMEIDSPILLPNASRMTNSSAATLIPYMPTSPRSGMEAQVEATKESSVYVSSYTGSICIGLYGLEPKHVFKGASTLSGLMDGLGEAKKLLRDRIGHQPQMPTSSPRHFV</sequence>
<organism evidence="1 2">
    <name type="scientific">Naganishia cerealis</name>
    <dbReference type="NCBI Taxonomy" id="610337"/>
    <lineage>
        <taxon>Eukaryota</taxon>
        <taxon>Fungi</taxon>
        <taxon>Dikarya</taxon>
        <taxon>Basidiomycota</taxon>
        <taxon>Agaricomycotina</taxon>
        <taxon>Tremellomycetes</taxon>
        <taxon>Filobasidiales</taxon>
        <taxon>Filobasidiaceae</taxon>
        <taxon>Naganishia</taxon>
    </lineage>
</organism>
<comment type="caution">
    <text evidence="1">The sequence shown here is derived from an EMBL/GenBank/DDBJ whole genome shotgun (WGS) entry which is preliminary data.</text>
</comment>
<dbReference type="EMBL" id="JASBWR010000109">
    <property type="protein sequence ID" value="KAJ9094643.1"/>
    <property type="molecule type" value="Genomic_DNA"/>
</dbReference>
<reference evidence="1" key="1">
    <citation type="submission" date="2023-04" db="EMBL/GenBank/DDBJ databases">
        <title>Draft Genome sequencing of Naganishia species isolated from polar environments using Oxford Nanopore Technology.</title>
        <authorList>
            <person name="Leo P."/>
            <person name="Venkateswaran K."/>
        </authorList>
    </citation>
    <scope>NUCLEOTIDE SEQUENCE</scope>
    <source>
        <strain evidence="1">MNA-CCFEE 5261</strain>
    </source>
</reference>
<evidence type="ECO:0000313" key="2">
    <source>
        <dbReference type="Proteomes" id="UP001241377"/>
    </source>
</evidence>
<proteinExistence type="predicted"/>
<evidence type="ECO:0000313" key="1">
    <source>
        <dbReference type="EMBL" id="KAJ9094643.1"/>
    </source>
</evidence>
<name>A0ACC2V5L2_9TREE</name>
<gene>
    <name evidence="1" type="ORF">QFC19_007856</name>
</gene>
<accession>A0ACC2V5L2</accession>
<dbReference type="Proteomes" id="UP001241377">
    <property type="component" value="Unassembled WGS sequence"/>
</dbReference>
<keyword evidence="2" id="KW-1185">Reference proteome</keyword>
<protein>
    <submittedName>
        <fullName evidence="1">Uncharacterized protein</fullName>
    </submittedName>
</protein>